<dbReference type="Pfam" id="PF13487">
    <property type="entry name" value="HD_5"/>
    <property type="match status" value="1"/>
</dbReference>
<dbReference type="Gene3D" id="3.30.450.40">
    <property type="match status" value="1"/>
</dbReference>
<evidence type="ECO:0000256" key="1">
    <source>
        <dbReference type="SAM" id="Phobius"/>
    </source>
</evidence>
<dbReference type="SUPFAM" id="SSF55781">
    <property type="entry name" value="GAF domain-like"/>
    <property type="match status" value="1"/>
</dbReference>
<dbReference type="Gene3D" id="6.10.340.10">
    <property type="match status" value="1"/>
</dbReference>
<accession>A0A3G4VGS6</accession>
<dbReference type="EMBL" id="CP033578">
    <property type="protein sequence ID" value="AYV23575.1"/>
    <property type="molecule type" value="Genomic_DNA"/>
</dbReference>
<dbReference type="PANTHER" id="PTHR43155:SF2">
    <property type="entry name" value="CYCLIC DI-GMP PHOSPHODIESTERASE PA4108"/>
    <property type="match status" value="1"/>
</dbReference>
<feature type="transmembrane region" description="Helical" evidence="1">
    <location>
        <begin position="15"/>
        <end position="37"/>
    </location>
</feature>
<dbReference type="InterPro" id="IPR003607">
    <property type="entry name" value="HD/PDEase_dom"/>
</dbReference>
<evidence type="ECO:0000313" key="4">
    <source>
        <dbReference type="Proteomes" id="UP000279760"/>
    </source>
</evidence>
<reference evidence="3 4" key="1">
    <citation type="submission" date="2018-11" db="EMBL/GenBank/DDBJ databases">
        <title>Complete Genome Sequence of Vbrio mediterranei 117-T6: a Potential Pathogen Bacteria Isolated from the Conchocelis of Pyropia.</title>
        <authorList>
            <person name="Liu Q."/>
        </authorList>
    </citation>
    <scope>NUCLEOTIDE SEQUENCE [LARGE SCALE GENOMIC DNA]</scope>
    <source>
        <strain evidence="3 4">117-T6</strain>
    </source>
</reference>
<keyword evidence="1" id="KW-0472">Membrane</keyword>
<keyword evidence="1" id="KW-0812">Transmembrane</keyword>
<dbReference type="PANTHER" id="PTHR43155">
    <property type="entry name" value="CYCLIC DI-GMP PHOSPHODIESTERASE PA4108-RELATED"/>
    <property type="match status" value="1"/>
</dbReference>
<dbReference type="GO" id="GO:0008081">
    <property type="term" value="F:phosphoric diester hydrolase activity"/>
    <property type="evidence" value="ECO:0007669"/>
    <property type="project" value="UniProtKB-ARBA"/>
</dbReference>
<feature type="domain" description="HD-GYP" evidence="2">
    <location>
        <begin position="745"/>
        <end position="950"/>
    </location>
</feature>
<dbReference type="InterPro" id="IPR029016">
    <property type="entry name" value="GAF-like_dom_sf"/>
</dbReference>
<feature type="transmembrane region" description="Helical" evidence="1">
    <location>
        <begin position="348"/>
        <end position="366"/>
    </location>
</feature>
<evidence type="ECO:0000313" key="3">
    <source>
        <dbReference type="EMBL" id="AYV23575.1"/>
    </source>
</evidence>
<dbReference type="InterPro" id="IPR037522">
    <property type="entry name" value="HD_GYP_dom"/>
</dbReference>
<sequence>MPTSSQSSKKFTLPLHIHISAIFVILVLVISGVQIWITQTSMNKVLLNANENLFERIAGETRSNMSYHFGPAFSIVDAYSAGELVREVDPEQRFAFVPELVSLLRANRHIFSLKAAFPDGEWLAVVRLADDRMRTHLGIDHSAEYAALNFNTDTNKLEVRTYSAHLALLQSREMSSPLRDPRKLDWFRTASLVHAHVSKPYFMPVLSRTGITIHRKAANGAVFGADILLDQVSEVLRDSDENRDALRVLYDDDFNVFAYSRPELFEVRDALRQSAPLKLGEINHPLISGTTNIVEFGPQAKEINYQGEKWVVKVDKLRGTRDQLFNLVMAVKSEQLLKDANIVAKRSLIGSFFALLIALPCIYYLSQWLARPIRQATQKARAIQHFNFDDGGQEHSRVTEIKAMSDSLTVMQATIKRFLSLTNSMAKENDLERILELVCVETADATSANSTYLYLLSKDEKYLEPKFIKLKTKGIIDITTQPRLPLDEPRLAQDVEVFFNQKQPVYSKYYEARPFVVKENETDNLLFIPLIDRNKKVIGGLGLGFDEEHESQVLMDNKEYLETLVAYASVTIETQTMLADQRALLDSFIQVMAGAIDTKSPYTGNHCQRVPVLTEMLTQAAQDSTKGAFADFSMSKEQWEELHIASWLHDCGKVTTPEHIIDKSTKLETIYNRIHEVRTRFEVLKRDVELTTYRAKFSGQIDNQDLEAIRLAQEELDKEFALIAEINLGSEFLDDDKVKRLETIAQRTWQSTIDPRLGLSWEELARYSDNPFVEGKHVPVLADNESHLVAWEKAPLREERFVLKAGEHQNNQGEMYNLSIRKGTLNPEERYIINSHMIETLRMLESLPFPRHMKNVPLLAGSHHEKVDGTGYPLGLKASELPLPARAMAIADVFEALTSCDRPYKKSKMLSEAIKIMSFMVKDGHLDSALFKLFLTSGVYRDYAQAHIDSQQIDDVDISQYVDELSY</sequence>
<organism evidence="3 4">
    <name type="scientific">Vibrio mediterranei</name>
    <dbReference type="NCBI Taxonomy" id="689"/>
    <lineage>
        <taxon>Bacteria</taxon>
        <taxon>Pseudomonadati</taxon>
        <taxon>Pseudomonadota</taxon>
        <taxon>Gammaproteobacteria</taxon>
        <taxon>Vibrionales</taxon>
        <taxon>Vibrionaceae</taxon>
        <taxon>Vibrio</taxon>
    </lineage>
</organism>
<dbReference type="AlphaFoldDB" id="A0A3G4VGS6"/>
<dbReference type="Gene3D" id="1.10.3210.10">
    <property type="entry name" value="Hypothetical protein af1432"/>
    <property type="match status" value="2"/>
</dbReference>
<dbReference type="Proteomes" id="UP000279760">
    <property type="component" value="Chromosome 2"/>
</dbReference>
<name>A0A3G4VGS6_9VIBR</name>
<dbReference type="PROSITE" id="PS51832">
    <property type="entry name" value="HD_GYP"/>
    <property type="match status" value="1"/>
</dbReference>
<evidence type="ECO:0000259" key="2">
    <source>
        <dbReference type="PROSITE" id="PS51832"/>
    </source>
</evidence>
<dbReference type="SUPFAM" id="SSF109604">
    <property type="entry name" value="HD-domain/PDEase-like"/>
    <property type="match status" value="2"/>
</dbReference>
<dbReference type="SMART" id="SM00471">
    <property type="entry name" value="HDc"/>
    <property type="match status" value="1"/>
</dbReference>
<dbReference type="RefSeq" id="WP_124941504.1">
    <property type="nucleotide sequence ID" value="NZ_CP033578.1"/>
</dbReference>
<proteinExistence type="predicted"/>
<keyword evidence="1" id="KW-1133">Transmembrane helix</keyword>
<gene>
    <name evidence="3" type="ORF">ECB94_20025</name>
</gene>
<protein>
    <submittedName>
        <fullName evidence="3">HAMP domain-containing protein</fullName>
    </submittedName>
</protein>
<dbReference type="CDD" id="cd00077">
    <property type="entry name" value="HDc"/>
    <property type="match status" value="1"/>
</dbReference>